<feature type="region of interest" description="Disordered" evidence="1">
    <location>
        <begin position="64"/>
        <end position="94"/>
    </location>
</feature>
<dbReference type="Proteomes" id="UP000324222">
    <property type="component" value="Unassembled WGS sequence"/>
</dbReference>
<name>A0A5B7GZ74_PORTR</name>
<proteinExistence type="predicted"/>
<reference evidence="2 3" key="1">
    <citation type="submission" date="2019-05" db="EMBL/GenBank/DDBJ databases">
        <title>Another draft genome of Portunus trituberculatus and its Hox gene families provides insights of decapod evolution.</title>
        <authorList>
            <person name="Jeong J.-H."/>
            <person name="Song I."/>
            <person name="Kim S."/>
            <person name="Choi T."/>
            <person name="Kim D."/>
            <person name="Ryu S."/>
            <person name="Kim W."/>
        </authorList>
    </citation>
    <scope>NUCLEOTIDE SEQUENCE [LARGE SCALE GENOMIC DNA]</scope>
    <source>
        <tissue evidence="2">Muscle</tissue>
    </source>
</reference>
<feature type="compositionally biased region" description="Basic residues" evidence="1">
    <location>
        <begin position="150"/>
        <end position="160"/>
    </location>
</feature>
<dbReference type="AlphaFoldDB" id="A0A5B7GZ74"/>
<feature type="region of interest" description="Disordered" evidence="1">
    <location>
        <begin position="141"/>
        <end position="160"/>
    </location>
</feature>
<protein>
    <submittedName>
        <fullName evidence="2">Uncharacterized protein</fullName>
    </submittedName>
</protein>
<gene>
    <name evidence="2" type="ORF">E2C01_057124</name>
</gene>
<keyword evidence="3" id="KW-1185">Reference proteome</keyword>
<dbReference type="EMBL" id="VSRR010020344">
    <property type="protein sequence ID" value="MPC63033.1"/>
    <property type="molecule type" value="Genomic_DNA"/>
</dbReference>
<evidence type="ECO:0000313" key="3">
    <source>
        <dbReference type="Proteomes" id="UP000324222"/>
    </source>
</evidence>
<comment type="caution">
    <text evidence="2">The sequence shown here is derived from an EMBL/GenBank/DDBJ whole genome shotgun (WGS) entry which is preliminary data.</text>
</comment>
<sequence>MRYLSLTFHWNHEANIRLPVTSITICCGKLKHEGETFENTDLGVKVSPPHCPLNCNVMYKKPQILEARSPPGKASSRISSQELPADRQKGPPQVGQRIAERILALGTARVMGVPCSWESTLGPSAPARPDSGLDWTLAQAAAEGDEKGLRHGKRVNQSRD</sequence>
<evidence type="ECO:0000256" key="1">
    <source>
        <dbReference type="SAM" id="MobiDB-lite"/>
    </source>
</evidence>
<accession>A0A5B7GZ74</accession>
<evidence type="ECO:0000313" key="2">
    <source>
        <dbReference type="EMBL" id="MPC63033.1"/>
    </source>
</evidence>
<organism evidence="2 3">
    <name type="scientific">Portunus trituberculatus</name>
    <name type="common">Swimming crab</name>
    <name type="synonym">Neptunus trituberculatus</name>
    <dbReference type="NCBI Taxonomy" id="210409"/>
    <lineage>
        <taxon>Eukaryota</taxon>
        <taxon>Metazoa</taxon>
        <taxon>Ecdysozoa</taxon>
        <taxon>Arthropoda</taxon>
        <taxon>Crustacea</taxon>
        <taxon>Multicrustacea</taxon>
        <taxon>Malacostraca</taxon>
        <taxon>Eumalacostraca</taxon>
        <taxon>Eucarida</taxon>
        <taxon>Decapoda</taxon>
        <taxon>Pleocyemata</taxon>
        <taxon>Brachyura</taxon>
        <taxon>Eubrachyura</taxon>
        <taxon>Portunoidea</taxon>
        <taxon>Portunidae</taxon>
        <taxon>Portuninae</taxon>
        <taxon>Portunus</taxon>
    </lineage>
</organism>